<accession>A0AAW1X1F7</accession>
<dbReference type="Proteomes" id="UP001457282">
    <property type="component" value="Unassembled WGS sequence"/>
</dbReference>
<dbReference type="Gene3D" id="1.10.287.630">
    <property type="entry name" value="Helix hairpin bin"/>
    <property type="match status" value="1"/>
</dbReference>
<sequence>MHASAYCSLYCEDIGASTFLNDSCSPETPKSTFFDFGIYFGALESHVIESIDVIPKVSYCFWWGLQNLSSLGQGLETSTYVWEIYFSVFVSLSGLILFVFLIGNMQTYLQSETARLEEMRLKEQEIELWMAFHSLPRKFKKRIRQYQKYRWKETRGVDVETFLHNLPRDIRRETKQQLCSFPLSKVQILGEWRQSRAAHALQTTWRRYKLLKALRPIKQHGHPTDHAAVSQPSIAS</sequence>
<dbReference type="SUPFAM" id="SSF81324">
    <property type="entry name" value="Voltage-gated potassium channels"/>
    <property type="match status" value="1"/>
</dbReference>
<keyword evidence="1" id="KW-0406">Ion transport</keyword>
<dbReference type="AlphaFoldDB" id="A0AAW1X1F7"/>
<reference evidence="3 4" key="1">
    <citation type="journal article" date="2023" name="G3 (Bethesda)">
        <title>A chromosome-length genome assembly and annotation of blackberry (Rubus argutus, cv. 'Hillquist').</title>
        <authorList>
            <person name="Bruna T."/>
            <person name="Aryal R."/>
            <person name="Dudchenko O."/>
            <person name="Sargent D.J."/>
            <person name="Mead D."/>
            <person name="Buti M."/>
            <person name="Cavallini A."/>
            <person name="Hytonen T."/>
            <person name="Andres J."/>
            <person name="Pham M."/>
            <person name="Weisz D."/>
            <person name="Mascagni F."/>
            <person name="Usai G."/>
            <person name="Natali L."/>
            <person name="Bassil N."/>
            <person name="Fernandez G.E."/>
            <person name="Lomsadze A."/>
            <person name="Armour M."/>
            <person name="Olukolu B."/>
            <person name="Poorten T."/>
            <person name="Britton C."/>
            <person name="Davik J."/>
            <person name="Ashrafi H."/>
            <person name="Aiden E.L."/>
            <person name="Borodovsky M."/>
            <person name="Worthington M."/>
        </authorList>
    </citation>
    <scope>NUCLEOTIDE SEQUENCE [LARGE SCALE GENOMIC DNA]</scope>
    <source>
        <strain evidence="3">PI 553951</strain>
    </source>
</reference>
<keyword evidence="4" id="KW-1185">Reference proteome</keyword>
<dbReference type="GO" id="GO:0016020">
    <property type="term" value="C:membrane"/>
    <property type="evidence" value="ECO:0007669"/>
    <property type="project" value="UniProtKB-SubCell"/>
</dbReference>
<keyword evidence="1" id="KW-0407">Ion channel</keyword>
<evidence type="ECO:0000313" key="3">
    <source>
        <dbReference type="EMBL" id="KAK9930145.1"/>
    </source>
</evidence>
<evidence type="ECO:0000256" key="1">
    <source>
        <dbReference type="ARBA" id="ARBA00023303"/>
    </source>
</evidence>
<evidence type="ECO:0000256" key="2">
    <source>
        <dbReference type="SAM" id="Phobius"/>
    </source>
</evidence>
<organism evidence="3 4">
    <name type="scientific">Rubus argutus</name>
    <name type="common">Southern blackberry</name>
    <dbReference type="NCBI Taxonomy" id="59490"/>
    <lineage>
        <taxon>Eukaryota</taxon>
        <taxon>Viridiplantae</taxon>
        <taxon>Streptophyta</taxon>
        <taxon>Embryophyta</taxon>
        <taxon>Tracheophyta</taxon>
        <taxon>Spermatophyta</taxon>
        <taxon>Magnoliopsida</taxon>
        <taxon>eudicotyledons</taxon>
        <taxon>Gunneridae</taxon>
        <taxon>Pentapetalae</taxon>
        <taxon>rosids</taxon>
        <taxon>fabids</taxon>
        <taxon>Rosales</taxon>
        <taxon>Rosaceae</taxon>
        <taxon>Rosoideae</taxon>
        <taxon>Rosoideae incertae sedis</taxon>
        <taxon>Rubus</taxon>
    </lineage>
</organism>
<keyword evidence="2" id="KW-0472">Membrane</keyword>
<protein>
    <recommendedName>
        <fullName evidence="5">Ion transport domain-containing protein</fullName>
    </recommendedName>
</protein>
<name>A0AAW1X1F7_RUBAR</name>
<dbReference type="PANTHER" id="PTHR45651">
    <property type="entry name" value="CYCLIC NUCLEOTIDE-GATED ION CHANNEL 15-RELATED-RELATED"/>
    <property type="match status" value="1"/>
</dbReference>
<comment type="caution">
    <text evidence="3">The sequence shown here is derived from an EMBL/GenBank/DDBJ whole genome shotgun (WGS) entry which is preliminary data.</text>
</comment>
<dbReference type="EMBL" id="JBEDUW010000005">
    <property type="protein sequence ID" value="KAK9930145.1"/>
    <property type="molecule type" value="Genomic_DNA"/>
</dbReference>
<keyword evidence="2" id="KW-1133">Transmembrane helix</keyword>
<dbReference type="GO" id="GO:0034220">
    <property type="term" value="P:monoatomic ion transmembrane transport"/>
    <property type="evidence" value="ECO:0007669"/>
    <property type="project" value="UniProtKB-KW"/>
</dbReference>
<keyword evidence="2" id="KW-0812">Transmembrane</keyword>
<feature type="transmembrane region" description="Helical" evidence="2">
    <location>
        <begin position="84"/>
        <end position="103"/>
    </location>
</feature>
<keyword evidence="1" id="KW-0813">Transport</keyword>
<gene>
    <name evidence="3" type="ORF">M0R45_027199</name>
</gene>
<proteinExistence type="predicted"/>
<evidence type="ECO:0008006" key="5">
    <source>
        <dbReference type="Google" id="ProtNLM"/>
    </source>
</evidence>
<dbReference type="PANTHER" id="PTHR45651:SF36">
    <property type="entry name" value="CYCLIC NUCLEOTIDE-BINDING DOMAIN-CONTAINING PROTEIN"/>
    <property type="match status" value="1"/>
</dbReference>
<evidence type="ECO:0000313" key="4">
    <source>
        <dbReference type="Proteomes" id="UP001457282"/>
    </source>
</evidence>